<name>A0A9P4LXM1_9PEZI</name>
<dbReference type="Proteomes" id="UP000799776">
    <property type="component" value="Unassembled WGS sequence"/>
</dbReference>
<dbReference type="SUPFAM" id="SSF48371">
    <property type="entry name" value="ARM repeat"/>
    <property type="match status" value="1"/>
</dbReference>
<keyword evidence="7" id="KW-1185">Reference proteome</keyword>
<proteinExistence type="predicted"/>
<keyword evidence="2" id="KW-0507">mRNA processing</keyword>
<reference evidence="6" key="1">
    <citation type="journal article" date="2020" name="Stud. Mycol.">
        <title>101 Dothideomycetes genomes: a test case for predicting lifestyles and emergence of pathogens.</title>
        <authorList>
            <person name="Haridas S."/>
            <person name="Albert R."/>
            <person name="Binder M."/>
            <person name="Bloem J."/>
            <person name="Labutti K."/>
            <person name="Salamov A."/>
            <person name="Andreopoulos B."/>
            <person name="Baker S."/>
            <person name="Barry K."/>
            <person name="Bills G."/>
            <person name="Bluhm B."/>
            <person name="Cannon C."/>
            <person name="Castanera R."/>
            <person name="Culley D."/>
            <person name="Daum C."/>
            <person name="Ezra D."/>
            <person name="Gonzalez J."/>
            <person name="Henrissat B."/>
            <person name="Kuo A."/>
            <person name="Liang C."/>
            <person name="Lipzen A."/>
            <person name="Lutzoni F."/>
            <person name="Magnuson J."/>
            <person name="Mondo S."/>
            <person name="Nolan M."/>
            <person name="Ohm R."/>
            <person name="Pangilinan J."/>
            <person name="Park H.-J."/>
            <person name="Ramirez L."/>
            <person name="Alfaro M."/>
            <person name="Sun H."/>
            <person name="Tritt A."/>
            <person name="Yoshinaga Y."/>
            <person name="Zwiers L.-H."/>
            <person name="Turgeon B."/>
            <person name="Goodwin S."/>
            <person name="Spatafora J."/>
            <person name="Crous P."/>
            <person name="Grigoriev I."/>
        </authorList>
    </citation>
    <scope>NUCLEOTIDE SEQUENCE</scope>
    <source>
        <strain evidence="6">CBS 121410</strain>
    </source>
</reference>
<dbReference type="InterPro" id="IPR016024">
    <property type="entry name" value="ARM-type_fold"/>
</dbReference>
<keyword evidence="3" id="KW-0539">Nucleus</keyword>
<dbReference type="EMBL" id="ML978717">
    <property type="protein sequence ID" value="KAF2088307.1"/>
    <property type="molecule type" value="Genomic_DNA"/>
</dbReference>
<dbReference type="PANTHER" id="PTHR15245">
    <property type="entry name" value="SYMPLEKIN-RELATED"/>
    <property type="match status" value="1"/>
</dbReference>
<dbReference type="InterPro" id="IPR011989">
    <property type="entry name" value="ARM-like"/>
</dbReference>
<dbReference type="OrthoDB" id="331600at2759"/>
<protein>
    <recommendedName>
        <fullName evidence="5">Symplekin/Pta1 N-terminal domain-containing protein</fullName>
    </recommendedName>
</protein>
<dbReference type="GO" id="GO:0006397">
    <property type="term" value="P:mRNA processing"/>
    <property type="evidence" value="ECO:0007669"/>
    <property type="project" value="UniProtKB-KW"/>
</dbReference>
<feature type="domain" description="Symplekin/Pta1 N-terminal" evidence="5">
    <location>
        <begin position="89"/>
        <end position="309"/>
    </location>
</feature>
<dbReference type="GO" id="GO:0005847">
    <property type="term" value="C:mRNA cleavage and polyadenylation specificity factor complex"/>
    <property type="evidence" value="ECO:0007669"/>
    <property type="project" value="TreeGrafter"/>
</dbReference>
<dbReference type="AlphaFoldDB" id="A0A9P4LXM1"/>
<dbReference type="InterPro" id="IPR032460">
    <property type="entry name" value="Symplekin/Pta1_N"/>
</dbReference>
<gene>
    <name evidence="6" type="ORF">K490DRAFT_73252</name>
</gene>
<dbReference type="Pfam" id="PF11935">
    <property type="entry name" value="SYMPK_PTA1_N"/>
    <property type="match status" value="1"/>
</dbReference>
<feature type="region of interest" description="Disordered" evidence="4">
    <location>
        <begin position="411"/>
        <end position="442"/>
    </location>
</feature>
<evidence type="ECO:0000256" key="4">
    <source>
        <dbReference type="SAM" id="MobiDB-lite"/>
    </source>
</evidence>
<dbReference type="Gene3D" id="1.25.10.10">
    <property type="entry name" value="Leucine-rich Repeat Variant"/>
    <property type="match status" value="1"/>
</dbReference>
<evidence type="ECO:0000313" key="7">
    <source>
        <dbReference type="Proteomes" id="UP000799776"/>
    </source>
</evidence>
<accession>A0A9P4LXM1</accession>
<sequence>MPSPGPGDLLAQLNQARQVVLENAANYPAIVPSILPIIGANADIELRRWGAEFLAETFASPVLPPEVKQQLCLGVLDKLKEYLEIPGEDVGVVKGVVQAATSIYPLVFRYIINNPTDAPTWQKMAGIKSNILRRMDSAAPGVRICCVKFVQRVVQTQTPGVIADPRRPEQNDISLALVPRDHPLTPPANLEAEASGLLDRLLTILQEEISDVLLITATLNALGSLIRTRATIANKIISTVLGFNPFKLANSPLTPKTKVMIKSIERTVRALLTNVIKKNQQHPLAPRIQQHIERLHHTRLEILDDTNRKRAAPAEPTDGLDNAKRQRLGANVDGTAQMPGGVPPLPPGPITTAQLFTLTQDEALRNFDVQAIPIDPLIAILVPLMRNIDQGQLDNAVNAIRSRYLSRSKTQTRGAVEAAAAATKMQPPADEDDDYEPSLGPTEDAEQIVNNMENGPSDSVSAQRPPPEMALGTFNLPPPQPLTPQETSDYSKGTINRVFGVMAALDDQAPKAGAAKHGFNRLAASSYDRNAWVTVITRIATRASAGLDTGPVKSEFDNAPAKTGGNFKIADMIRDTLYMYVLEDFRGRIDVAISWLNEEWYNDFIQQKHSSNTSDDNKTAAEPQQHYKRLALKVLDGIVPYLESNKVDQKILIRFCSEIPTFDQEMLERVKQLARDPERIGLAVTTILYNVMMRPPVREMCLDALEDLWRSYDGAQKATRPHLAKWRPHVLKQAEEANSNGADVTTEAAAAAAVPVQAEVKGEA</sequence>
<organism evidence="6 7">
    <name type="scientific">Saccharata proteae CBS 121410</name>
    <dbReference type="NCBI Taxonomy" id="1314787"/>
    <lineage>
        <taxon>Eukaryota</taxon>
        <taxon>Fungi</taxon>
        <taxon>Dikarya</taxon>
        <taxon>Ascomycota</taxon>
        <taxon>Pezizomycotina</taxon>
        <taxon>Dothideomycetes</taxon>
        <taxon>Dothideomycetes incertae sedis</taxon>
        <taxon>Botryosphaeriales</taxon>
        <taxon>Saccharataceae</taxon>
        <taxon>Saccharata</taxon>
    </lineage>
</organism>
<comment type="subcellular location">
    <subcellularLocation>
        <location evidence="1">Nucleus</location>
    </subcellularLocation>
</comment>
<evidence type="ECO:0000313" key="6">
    <source>
        <dbReference type="EMBL" id="KAF2088307.1"/>
    </source>
</evidence>
<dbReference type="InterPro" id="IPR021850">
    <property type="entry name" value="Symplekin/Pta1"/>
</dbReference>
<evidence type="ECO:0000259" key="5">
    <source>
        <dbReference type="Pfam" id="PF11935"/>
    </source>
</evidence>
<evidence type="ECO:0000256" key="3">
    <source>
        <dbReference type="ARBA" id="ARBA00023242"/>
    </source>
</evidence>
<evidence type="ECO:0000256" key="1">
    <source>
        <dbReference type="ARBA" id="ARBA00004123"/>
    </source>
</evidence>
<feature type="region of interest" description="Disordered" evidence="4">
    <location>
        <begin position="306"/>
        <end position="325"/>
    </location>
</feature>
<evidence type="ECO:0000256" key="2">
    <source>
        <dbReference type="ARBA" id="ARBA00022664"/>
    </source>
</evidence>
<comment type="caution">
    <text evidence="6">The sequence shown here is derived from an EMBL/GenBank/DDBJ whole genome shotgun (WGS) entry which is preliminary data.</text>
</comment>
<dbReference type="PANTHER" id="PTHR15245:SF20">
    <property type="entry name" value="SYMPLEKIN"/>
    <property type="match status" value="1"/>
</dbReference>